<feature type="domain" description="Agd3 deacetylase" evidence="2">
    <location>
        <begin position="401"/>
        <end position="641"/>
    </location>
</feature>
<dbReference type="InterPro" id="IPR056827">
    <property type="entry name" value="CBM87_Agd3"/>
</dbReference>
<dbReference type="OrthoDB" id="53191at2"/>
<dbReference type="AlphaFoldDB" id="A0A1C6SCA0"/>
<evidence type="ECO:0000259" key="3">
    <source>
        <dbReference type="Pfam" id="PF25116"/>
    </source>
</evidence>
<dbReference type="Pfam" id="PF25116">
    <property type="entry name" value="CBM87_Agd3"/>
    <property type="match status" value="1"/>
</dbReference>
<dbReference type="RefSeq" id="WP_091642940.1">
    <property type="nucleotide sequence ID" value="NZ_FMHW01000002.1"/>
</dbReference>
<evidence type="ECO:0000313" key="5">
    <source>
        <dbReference type="Proteomes" id="UP000198959"/>
    </source>
</evidence>
<evidence type="ECO:0000256" key="1">
    <source>
        <dbReference type="SAM" id="MobiDB-lite"/>
    </source>
</evidence>
<evidence type="ECO:0000259" key="2">
    <source>
        <dbReference type="Pfam" id="PF25115"/>
    </source>
</evidence>
<dbReference type="Pfam" id="PF25115">
    <property type="entry name" value="Agd3_CE"/>
    <property type="match status" value="1"/>
</dbReference>
<dbReference type="InterPro" id="IPR056826">
    <property type="entry name" value="Agd3_CE"/>
</dbReference>
<gene>
    <name evidence="4" type="ORF">GA0074692_2290</name>
</gene>
<accession>A0A1C6SCA0</accession>
<sequence>MVHTGPARRRATRLALAGLTVLTVVLGAQTPGLARPSTAPAQPPTVPGLGQVASPKQARPAPLPKKSGTVRVAESTTAQRGGVGTQALNDQVALKALIVATNTADFGVPTLTTTLDRVGAPYDIIYTATQTLSASTLVRSDGVGKYNAILLTNSMQMYEHNGNYLSGLTSTEWNTLWAYERNFQVRQAALYTSYGTWPEDYCLTSNGEGGVGETPLPVSLTTNGAAVFDYLNSAAQIPVTHSYVYRTSIRSGCAADALMTNGSDVLGVRTTSTDGRERIALTFTSNHALLHSDLLVYGLYRWATKGLHFGEQKHHLNVDIDDWFNTSDHYLEDGTVEYSPGFQVSGHDTVNLDARQTALRTAYPKAAGFTYNIAFNGSDIDPFAGDQCSPNGDATTLTATTKCLKNNFRWINHTFNHPELNSTDYTTSYNEISDNRTAGAAIGLTSPNSVLKTPEYSGLGVYNDDPDNDTGPPTDHGLTGSNSDLLDAAEDLGVTTMAGNMSFASHRPAHFNGGTAHPLNSTIQVVPCWPTNIAYHTTTPAEQTVFYNSFYGPNGLFPYWPTDRTYAQLLDYEAGVALQHVASGSIYAHTFHIANVRDYGSGDSLVSDWVEAVVGKYDALYSVPLLNSAWTDIAAYTKSRNSHFAALGAGAEAIYNRTTGEITVTSPAAGSLRLAGVTSTTTGATTYGTDVTVPVTLVASTPVTFTAAPRP</sequence>
<keyword evidence="5" id="KW-1185">Reference proteome</keyword>
<feature type="domain" description="Agd3 CBM87" evidence="3">
    <location>
        <begin position="93"/>
        <end position="250"/>
    </location>
</feature>
<reference evidence="5" key="1">
    <citation type="submission" date="2016-06" db="EMBL/GenBank/DDBJ databases">
        <authorList>
            <person name="Varghese N."/>
            <person name="Submissions Spin"/>
        </authorList>
    </citation>
    <scope>NUCLEOTIDE SEQUENCE [LARGE SCALE GENOMIC DNA]</scope>
    <source>
        <strain evidence="5">DSM 43817</strain>
    </source>
</reference>
<protein>
    <submittedName>
        <fullName evidence="4">Uncharacterized protein</fullName>
    </submittedName>
</protein>
<name>A0A1C6SCA0_9ACTN</name>
<feature type="region of interest" description="Disordered" evidence="1">
    <location>
        <begin position="34"/>
        <end position="67"/>
    </location>
</feature>
<dbReference type="Proteomes" id="UP000198959">
    <property type="component" value="Unassembled WGS sequence"/>
</dbReference>
<evidence type="ECO:0000313" key="4">
    <source>
        <dbReference type="EMBL" id="SCL27102.1"/>
    </source>
</evidence>
<proteinExistence type="predicted"/>
<dbReference type="EMBL" id="FMHW01000002">
    <property type="protein sequence ID" value="SCL27102.1"/>
    <property type="molecule type" value="Genomic_DNA"/>
</dbReference>
<organism evidence="4 5">
    <name type="scientific">Micromonospora pallida</name>
    <dbReference type="NCBI Taxonomy" id="145854"/>
    <lineage>
        <taxon>Bacteria</taxon>
        <taxon>Bacillati</taxon>
        <taxon>Actinomycetota</taxon>
        <taxon>Actinomycetes</taxon>
        <taxon>Micromonosporales</taxon>
        <taxon>Micromonosporaceae</taxon>
        <taxon>Micromonospora</taxon>
    </lineage>
</organism>
<feature type="region of interest" description="Disordered" evidence="1">
    <location>
        <begin position="461"/>
        <end position="483"/>
    </location>
</feature>
<dbReference type="STRING" id="145854.GA0074692_2290"/>